<dbReference type="Gene3D" id="2.40.70.10">
    <property type="entry name" value="Acid Proteases"/>
    <property type="match status" value="2"/>
</dbReference>
<evidence type="ECO:0000256" key="3">
    <source>
        <dbReference type="SAM" id="SignalP"/>
    </source>
</evidence>
<evidence type="ECO:0000313" key="5">
    <source>
        <dbReference type="EMBL" id="QUC20848.1"/>
    </source>
</evidence>
<dbReference type="SUPFAM" id="SSF50630">
    <property type="entry name" value="Acid proteases"/>
    <property type="match status" value="1"/>
</dbReference>
<dbReference type="Proteomes" id="UP000027002">
    <property type="component" value="Chromosome 4"/>
</dbReference>
<sequence length="451" mass="48408">MLVVTALLHGLVALLASAETGTRSQTPEPPLAWDLSKPLNGFTFQRAKALSSPSNDGRTTRFSRLVGIKGQSSNALAVSGLGSMLRTPPSHGQHTYQNISTAGNFSTQYAIECGWDGVPVWLILDTGSSDTWTVEESFECHDGRGAKHGQEECGFGRPHIKSFRGGPIDGLHFHLKYGSGEKVSGPMGYSDIACGGISVSGQQAGLANYTYWHGNNMTVGILGLAYPALTSAYYGETGHEAAWNAIQYVPFLTNAIMQGSMDPVFSVALLKNSSDGIIGWGGLPPVKADTSNYAATDLIVANLIGSAETSWRYSFYTIIPDGVKWGQMSDTTRYPYIVDTGTTMNYLPPPLAEAVAAAFQPRAVYMYQWGSYFAPCNAIPPRFAMVISGVEFWINPADMMYRDLIDPATGYCAVAIASGGSGPYILGDVFLQNVVAVFDVGGAQMRFYARV</sequence>
<feature type="signal peptide" evidence="3">
    <location>
        <begin position="1"/>
        <end position="18"/>
    </location>
</feature>
<dbReference type="GO" id="GO:0000324">
    <property type="term" value="C:fungal-type vacuole"/>
    <property type="evidence" value="ECO:0007669"/>
    <property type="project" value="TreeGrafter"/>
</dbReference>
<feature type="active site" evidence="2">
    <location>
        <position position="125"/>
    </location>
</feature>
<evidence type="ECO:0000256" key="2">
    <source>
        <dbReference type="PIRSR" id="PIRSR601461-1"/>
    </source>
</evidence>
<reference evidence="5" key="1">
    <citation type="submission" date="2020-03" db="EMBL/GenBank/DDBJ databases">
        <title>A mixture of massive structural variations and highly conserved coding sequences in Ustilaginoidea virens genome.</title>
        <authorList>
            <person name="Zhang K."/>
            <person name="Zhao Z."/>
            <person name="Zhang Z."/>
            <person name="Li Y."/>
            <person name="Hsiang T."/>
            <person name="Sun W."/>
        </authorList>
    </citation>
    <scope>NUCLEOTIDE SEQUENCE</scope>
    <source>
        <strain evidence="5">UV-8b</strain>
    </source>
</reference>
<keyword evidence="3" id="KW-0732">Signal</keyword>
<dbReference type="OrthoDB" id="15189at2759"/>
<name>A0A8E5HSS9_USTVR</name>
<gene>
    <name evidence="5" type="ORF">UV8b_05089</name>
</gene>
<feature type="domain" description="Peptidase A1" evidence="4">
    <location>
        <begin position="107"/>
        <end position="448"/>
    </location>
</feature>
<dbReference type="InterPro" id="IPR033121">
    <property type="entry name" value="PEPTIDASE_A1"/>
</dbReference>
<dbReference type="CDD" id="cd05471">
    <property type="entry name" value="pepsin_like"/>
    <property type="match status" value="1"/>
</dbReference>
<dbReference type="InterPro" id="IPR001461">
    <property type="entry name" value="Aspartic_peptidase_A1"/>
</dbReference>
<organism evidence="5 6">
    <name type="scientific">Ustilaginoidea virens</name>
    <name type="common">Rice false smut fungus</name>
    <name type="synonym">Villosiclava virens</name>
    <dbReference type="NCBI Taxonomy" id="1159556"/>
    <lineage>
        <taxon>Eukaryota</taxon>
        <taxon>Fungi</taxon>
        <taxon>Dikarya</taxon>
        <taxon>Ascomycota</taxon>
        <taxon>Pezizomycotina</taxon>
        <taxon>Sordariomycetes</taxon>
        <taxon>Hypocreomycetidae</taxon>
        <taxon>Hypocreales</taxon>
        <taxon>Clavicipitaceae</taxon>
        <taxon>Ustilaginoidea</taxon>
    </lineage>
</organism>
<evidence type="ECO:0000313" key="6">
    <source>
        <dbReference type="Proteomes" id="UP000027002"/>
    </source>
</evidence>
<accession>A0A8E5HSS9</accession>
<protein>
    <recommendedName>
        <fullName evidence="4">Peptidase A1 domain-containing protein</fullName>
    </recommendedName>
</protein>
<dbReference type="GeneID" id="66065867"/>
<dbReference type="RefSeq" id="XP_042998521.1">
    <property type="nucleotide sequence ID" value="XM_043142587.1"/>
</dbReference>
<feature type="active site" evidence="2">
    <location>
        <position position="339"/>
    </location>
</feature>
<evidence type="ECO:0000256" key="1">
    <source>
        <dbReference type="ARBA" id="ARBA00007447"/>
    </source>
</evidence>
<dbReference type="Pfam" id="PF00026">
    <property type="entry name" value="Asp"/>
    <property type="match status" value="1"/>
</dbReference>
<proteinExistence type="inferred from homology"/>
<dbReference type="GO" id="GO:0006508">
    <property type="term" value="P:proteolysis"/>
    <property type="evidence" value="ECO:0007669"/>
    <property type="project" value="InterPro"/>
</dbReference>
<dbReference type="InterPro" id="IPR034164">
    <property type="entry name" value="Pepsin-like_dom"/>
</dbReference>
<dbReference type="PROSITE" id="PS51767">
    <property type="entry name" value="PEPTIDASE_A1"/>
    <property type="match status" value="1"/>
</dbReference>
<feature type="chain" id="PRO_5034132397" description="Peptidase A1 domain-containing protein" evidence="3">
    <location>
        <begin position="19"/>
        <end position="451"/>
    </location>
</feature>
<dbReference type="InterPro" id="IPR021109">
    <property type="entry name" value="Peptidase_aspartic_dom_sf"/>
</dbReference>
<dbReference type="PRINTS" id="PR00792">
    <property type="entry name" value="PEPSIN"/>
</dbReference>
<evidence type="ECO:0000259" key="4">
    <source>
        <dbReference type="PROSITE" id="PS51767"/>
    </source>
</evidence>
<dbReference type="PANTHER" id="PTHR47966:SF47">
    <property type="entry name" value="ENDOPEPTIDASE, PUTATIVE (AFU_ORTHOLOGUE AFUA_3G01220)-RELATED"/>
    <property type="match status" value="1"/>
</dbReference>
<dbReference type="AlphaFoldDB" id="A0A8E5HSS9"/>
<dbReference type="KEGG" id="uvi:66065867"/>
<dbReference type="EMBL" id="CP072756">
    <property type="protein sequence ID" value="QUC20848.1"/>
    <property type="molecule type" value="Genomic_DNA"/>
</dbReference>
<dbReference type="PANTHER" id="PTHR47966">
    <property type="entry name" value="BETA-SITE APP-CLEAVING ENZYME, ISOFORM A-RELATED"/>
    <property type="match status" value="1"/>
</dbReference>
<keyword evidence="6" id="KW-1185">Reference proteome</keyword>
<comment type="similarity">
    <text evidence="1">Belongs to the peptidase A1 family.</text>
</comment>
<dbReference type="GO" id="GO:0004190">
    <property type="term" value="F:aspartic-type endopeptidase activity"/>
    <property type="evidence" value="ECO:0007669"/>
    <property type="project" value="InterPro"/>
</dbReference>